<evidence type="ECO:0000256" key="5">
    <source>
        <dbReference type="ARBA" id="ARBA00025933"/>
    </source>
</evidence>
<dbReference type="EMBL" id="FRAU01000010">
    <property type="protein sequence ID" value="SHL01838.1"/>
    <property type="molecule type" value="Genomic_DNA"/>
</dbReference>
<keyword evidence="9" id="KW-1185">Reference proteome</keyword>
<dbReference type="GO" id="GO:0030694">
    <property type="term" value="C:bacterial-type flagellum basal body, rod"/>
    <property type="evidence" value="ECO:0007669"/>
    <property type="project" value="UniProtKB-UniRule"/>
</dbReference>
<evidence type="ECO:0000313" key="9">
    <source>
        <dbReference type="Proteomes" id="UP000185812"/>
    </source>
</evidence>
<sequence length="166" mass="18679">MPLPTRIFSFFRTAARGLEAQRMAMSAATENIANAATTRTEEGTPYAIKRAVHTSPQARTRRFYELLSQLRTAPRTLDPRHSASPSLLTRLPEAELGPETTITETLRLRYEYDPTHPHADANGYVAYPDVNVVEEMAHLISANRIYEANLSTIQAAKEIIRRTLEI</sequence>
<dbReference type="InterPro" id="IPR019776">
    <property type="entry name" value="Flagellar_basal_body_rod_CS"/>
</dbReference>
<comment type="similarity">
    <text evidence="2">Belongs to the flagella basal body rod proteins family.</text>
</comment>
<keyword evidence="8" id="KW-0966">Cell projection</keyword>
<dbReference type="OrthoDB" id="9794148at2"/>
<evidence type="ECO:0000256" key="4">
    <source>
        <dbReference type="ARBA" id="ARBA00023143"/>
    </source>
</evidence>
<gene>
    <name evidence="8" type="ORF">SAMN04488087_2531</name>
</gene>
<evidence type="ECO:0000256" key="2">
    <source>
        <dbReference type="ARBA" id="ARBA00009677"/>
    </source>
</evidence>
<evidence type="ECO:0000256" key="1">
    <source>
        <dbReference type="ARBA" id="ARBA00004117"/>
    </source>
</evidence>
<accession>A0A1M6X7D5</accession>
<dbReference type="RefSeq" id="WP_072716333.1">
    <property type="nucleotide sequence ID" value="NZ_FRAU01000010.1"/>
</dbReference>
<comment type="subcellular location">
    <subcellularLocation>
        <location evidence="1 6">Bacterial flagellum basal body</location>
    </subcellularLocation>
</comment>
<dbReference type="Proteomes" id="UP000185812">
    <property type="component" value="Unassembled WGS sequence"/>
</dbReference>
<organism evidence="8 9">
    <name type="scientific">Rhodothermus profundi</name>
    <dbReference type="NCBI Taxonomy" id="633813"/>
    <lineage>
        <taxon>Bacteria</taxon>
        <taxon>Pseudomonadati</taxon>
        <taxon>Rhodothermota</taxon>
        <taxon>Rhodothermia</taxon>
        <taxon>Rhodothermales</taxon>
        <taxon>Rhodothermaceae</taxon>
        <taxon>Rhodothermus</taxon>
    </lineage>
</organism>
<dbReference type="PROSITE" id="PS00588">
    <property type="entry name" value="FLAGELLA_BB_ROD"/>
    <property type="match status" value="1"/>
</dbReference>
<evidence type="ECO:0000256" key="3">
    <source>
        <dbReference type="ARBA" id="ARBA00017941"/>
    </source>
</evidence>
<proteinExistence type="inferred from homology"/>
<keyword evidence="4 6" id="KW-0975">Bacterial flagellum</keyword>
<protein>
    <recommendedName>
        <fullName evidence="3 6">Flagellar basal-body rod protein FlgC</fullName>
    </recommendedName>
</protein>
<dbReference type="GO" id="GO:0071978">
    <property type="term" value="P:bacterial-type flagellum-dependent swarming motility"/>
    <property type="evidence" value="ECO:0007669"/>
    <property type="project" value="TreeGrafter"/>
</dbReference>
<evidence type="ECO:0000256" key="6">
    <source>
        <dbReference type="RuleBase" id="RU362062"/>
    </source>
</evidence>
<evidence type="ECO:0000313" key="8">
    <source>
        <dbReference type="EMBL" id="SHL01838.1"/>
    </source>
</evidence>
<keyword evidence="8" id="KW-0969">Cilium</keyword>
<feature type="domain" description="Flagellar basal-body/hook protein C-terminal" evidence="7">
    <location>
        <begin position="122"/>
        <end position="165"/>
    </location>
</feature>
<name>A0A1M6X7D5_9BACT</name>
<dbReference type="NCBIfam" id="TIGR01395">
    <property type="entry name" value="FlgC"/>
    <property type="match status" value="1"/>
</dbReference>
<dbReference type="PANTHER" id="PTHR30435">
    <property type="entry name" value="FLAGELLAR PROTEIN"/>
    <property type="match status" value="1"/>
</dbReference>
<dbReference type="InterPro" id="IPR006299">
    <property type="entry name" value="FlgC"/>
</dbReference>
<keyword evidence="8" id="KW-0282">Flagellum</keyword>
<dbReference type="Pfam" id="PF06429">
    <property type="entry name" value="Flg_bbr_C"/>
    <property type="match status" value="1"/>
</dbReference>
<dbReference type="STRING" id="633813.SAMN04488087_2531"/>
<dbReference type="PANTHER" id="PTHR30435:SF2">
    <property type="entry name" value="FLAGELLAR BASAL-BODY ROD PROTEIN FLGC"/>
    <property type="match status" value="1"/>
</dbReference>
<comment type="subunit">
    <text evidence="5 6">The basal body constitutes a major portion of the flagellar organelle and consists of four rings (L,P,S, and M) mounted on a central rod. The rod consists of about 26 subunits of FlgG in the distal portion, and FlgB, FlgC and FlgF are thought to build up the proximal portion of the rod with about 6 subunits each.</text>
</comment>
<evidence type="ECO:0000259" key="7">
    <source>
        <dbReference type="Pfam" id="PF06429"/>
    </source>
</evidence>
<dbReference type="InterPro" id="IPR010930">
    <property type="entry name" value="Flg_bb/hook_C_dom"/>
</dbReference>
<reference evidence="9" key="1">
    <citation type="submission" date="2016-11" db="EMBL/GenBank/DDBJ databases">
        <authorList>
            <person name="Varghese N."/>
            <person name="Submissions S."/>
        </authorList>
    </citation>
    <scope>NUCLEOTIDE SEQUENCE [LARGE SCALE GENOMIC DNA]</scope>
    <source>
        <strain evidence="9">DSM 22212</strain>
    </source>
</reference>
<dbReference type="AlphaFoldDB" id="A0A1M6X7D5"/>